<dbReference type="RefSeq" id="WP_034942390.1">
    <property type="nucleotide sequence ID" value="NZ_CP024965.1"/>
</dbReference>
<evidence type="ECO:0000256" key="2">
    <source>
        <dbReference type="ARBA" id="ARBA00023125"/>
    </source>
</evidence>
<evidence type="ECO:0000313" key="6">
    <source>
        <dbReference type="EMBL" id="ATZ19026.1"/>
    </source>
</evidence>
<dbReference type="AlphaFoldDB" id="A0A2K8NZQ3"/>
<evidence type="ECO:0000259" key="5">
    <source>
        <dbReference type="PROSITE" id="PS50943"/>
    </source>
</evidence>
<protein>
    <submittedName>
        <fullName evidence="6">Transcriptional regulator</fullName>
    </submittedName>
</protein>
<evidence type="ECO:0000256" key="1">
    <source>
        <dbReference type="ARBA" id="ARBA00023015"/>
    </source>
</evidence>
<accession>A0A2K8NZQ3</accession>
<keyword evidence="2" id="KW-0238">DNA-binding</keyword>
<feature type="coiled-coil region" evidence="4">
    <location>
        <begin position="3"/>
        <end position="30"/>
    </location>
</feature>
<keyword evidence="7" id="KW-1185">Reference proteome</keyword>
<dbReference type="GO" id="GO:0003677">
    <property type="term" value="F:DNA binding"/>
    <property type="evidence" value="ECO:0007669"/>
    <property type="project" value="UniProtKB-KW"/>
</dbReference>
<gene>
    <name evidence="6" type="ORF">ESOMN_v1c06440</name>
</gene>
<dbReference type="Pfam" id="PF01381">
    <property type="entry name" value="HTH_3"/>
    <property type="match status" value="1"/>
</dbReference>
<dbReference type="Proteomes" id="UP000232230">
    <property type="component" value="Chromosome"/>
</dbReference>
<dbReference type="InterPro" id="IPR050807">
    <property type="entry name" value="TransReg_Diox_bact_type"/>
</dbReference>
<dbReference type="PANTHER" id="PTHR46797">
    <property type="entry name" value="HTH-TYPE TRANSCRIPTIONAL REGULATOR"/>
    <property type="match status" value="1"/>
</dbReference>
<dbReference type="GO" id="GO:0005829">
    <property type="term" value="C:cytosol"/>
    <property type="evidence" value="ECO:0007669"/>
    <property type="project" value="TreeGrafter"/>
</dbReference>
<keyword evidence="1" id="KW-0805">Transcription regulation</keyword>
<evidence type="ECO:0000256" key="4">
    <source>
        <dbReference type="SAM" id="Coils"/>
    </source>
</evidence>
<dbReference type="PROSITE" id="PS50943">
    <property type="entry name" value="HTH_CROC1"/>
    <property type="match status" value="1"/>
</dbReference>
<name>A0A2K8NZQ3_9MOLU</name>
<keyword evidence="4" id="KW-0175">Coiled coil</keyword>
<feature type="domain" description="HTH cro/C1-type" evidence="5">
    <location>
        <begin position="17"/>
        <end position="71"/>
    </location>
</feature>
<proteinExistence type="predicted"/>
<reference evidence="6 7" key="1">
    <citation type="submission" date="2017-11" db="EMBL/GenBank/DDBJ databases">
        <title>Genome sequence of Entomoplasma somnilux PYAN-1 (ATCC 49194).</title>
        <authorList>
            <person name="Lo W.-S."/>
            <person name="Gasparich G.E."/>
            <person name="Kuo C.-H."/>
        </authorList>
    </citation>
    <scope>NUCLEOTIDE SEQUENCE [LARGE SCALE GENOMIC DNA]</scope>
    <source>
        <strain evidence="6 7">PYAN-1</strain>
    </source>
</reference>
<dbReference type="InterPro" id="IPR001387">
    <property type="entry name" value="Cro/C1-type_HTH"/>
</dbReference>
<dbReference type="SUPFAM" id="SSF47413">
    <property type="entry name" value="lambda repressor-like DNA-binding domains"/>
    <property type="match status" value="1"/>
</dbReference>
<dbReference type="PANTHER" id="PTHR46797:SF23">
    <property type="entry name" value="HTH-TYPE TRANSCRIPTIONAL REGULATOR SUTR"/>
    <property type="match status" value="1"/>
</dbReference>
<evidence type="ECO:0000256" key="3">
    <source>
        <dbReference type="ARBA" id="ARBA00023163"/>
    </source>
</evidence>
<organism evidence="6 7">
    <name type="scientific">Williamsoniiplasma somnilux</name>
    <dbReference type="NCBI Taxonomy" id="215578"/>
    <lineage>
        <taxon>Bacteria</taxon>
        <taxon>Bacillati</taxon>
        <taxon>Mycoplasmatota</taxon>
        <taxon>Mollicutes</taxon>
        <taxon>Entomoplasmatales</taxon>
        <taxon>Williamsoniiplasma</taxon>
    </lineage>
</organism>
<dbReference type="CDD" id="cd00093">
    <property type="entry name" value="HTH_XRE"/>
    <property type="match status" value="1"/>
</dbReference>
<keyword evidence="3" id="KW-0804">Transcription</keyword>
<dbReference type="EMBL" id="CP024965">
    <property type="protein sequence ID" value="ATZ19026.1"/>
    <property type="molecule type" value="Genomic_DNA"/>
</dbReference>
<dbReference type="Gene3D" id="1.10.260.40">
    <property type="entry name" value="lambda repressor-like DNA-binding domains"/>
    <property type="match status" value="1"/>
</dbReference>
<evidence type="ECO:0000313" key="7">
    <source>
        <dbReference type="Proteomes" id="UP000232230"/>
    </source>
</evidence>
<dbReference type="KEGG" id="esx:ESOMN_v1c06440"/>
<dbReference type="InterPro" id="IPR010982">
    <property type="entry name" value="Lambda_DNA-bd_dom_sf"/>
</dbReference>
<dbReference type="GO" id="GO:0003700">
    <property type="term" value="F:DNA-binding transcription factor activity"/>
    <property type="evidence" value="ECO:0007669"/>
    <property type="project" value="TreeGrafter"/>
</dbReference>
<sequence>MSMQEKSEIISRLSKNMKEYRSKQKITQEELSFRSGLHRNYISDTERGTRNISLEALEKIAKGLEVEVEDLFKRQ</sequence>
<dbReference type="SMART" id="SM00530">
    <property type="entry name" value="HTH_XRE"/>
    <property type="match status" value="1"/>
</dbReference>